<dbReference type="SUPFAM" id="SSF47413">
    <property type="entry name" value="lambda repressor-like DNA-binding domains"/>
    <property type="match status" value="1"/>
</dbReference>
<accession>A0AAU3HYU5</accession>
<feature type="compositionally biased region" description="Acidic residues" evidence="4">
    <location>
        <begin position="330"/>
        <end position="346"/>
    </location>
</feature>
<evidence type="ECO:0000256" key="2">
    <source>
        <dbReference type="ARBA" id="ARBA00023125"/>
    </source>
</evidence>
<proteinExistence type="predicted"/>
<evidence type="ECO:0000256" key="3">
    <source>
        <dbReference type="ARBA" id="ARBA00023163"/>
    </source>
</evidence>
<sequence length="366" mass="38648">MTSAPRSSFAGRAKLADVAALAGVSVGTASKALNGGGRMRPETRRRVLDAVDSLGFRPNQHARNLHTGRSWTVGLMTTDGIGRFSTPVLLGAEDALGAGKISVLLCDTRGDSIREQHHLRNLMDRRVDGIIVTGRRTDPRPPLTGVDPIPIVYALSPSTDPADTSVVSDDRGGARLAVEHLLAAGRTRIAHVTGPEHHAAARDRARHAAEHLGRSSLRLATGRVHFGEWSEAWGRRAADAVLRTAPDTDAFFCGNDQIARGVADALRERGVDVPGDIAVVGYDNWDTMALACRPPLTTIDMDLTEIGRIAALRLLEAIDADAGTGTDAEAGADAEAGTEDDAGDGEEPGRGGVHTVPCRLVVRESS</sequence>
<dbReference type="Pfam" id="PF13377">
    <property type="entry name" value="Peripla_BP_3"/>
    <property type="match status" value="1"/>
</dbReference>
<dbReference type="InterPro" id="IPR010982">
    <property type="entry name" value="Lambda_DNA-bd_dom_sf"/>
</dbReference>
<evidence type="ECO:0000313" key="6">
    <source>
        <dbReference type="EMBL" id="WTZ10775.1"/>
    </source>
</evidence>
<dbReference type="InterPro" id="IPR000843">
    <property type="entry name" value="HTH_LacI"/>
</dbReference>
<dbReference type="AlphaFoldDB" id="A0AAU3HYU5"/>
<keyword evidence="1" id="KW-0805">Transcription regulation</keyword>
<organism evidence="6">
    <name type="scientific">Streptomyces sp. NBC_01393</name>
    <dbReference type="NCBI Taxonomy" id="2903851"/>
    <lineage>
        <taxon>Bacteria</taxon>
        <taxon>Bacillati</taxon>
        <taxon>Actinomycetota</taxon>
        <taxon>Actinomycetes</taxon>
        <taxon>Kitasatosporales</taxon>
        <taxon>Streptomycetaceae</taxon>
        <taxon>Streptomyces</taxon>
    </lineage>
</organism>
<keyword evidence="2" id="KW-0238">DNA-binding</keyword>
<name>A0AAU3HYU5_9ACTN</name>
<dbReference type="SUPFAM" id="SSF53822">
    <property type="entry name" value="Periplasmic binding protein-like I"/>
    <property type="match status" value="1"/>
</dbReference>
<dbReference type="PROSITE" id="PS50932">
    <property type="entry name" value="HTH_LACI_2"/>
    <property type="match status" value="1"/>
</dbReference>
<dbReference type="GO" id="GO:0000976">
    <property type="term" value="F:transcription cis-regulatory region binding"/>
    <property type="evidence" value="ECO:0007669"/>
    <property type="project" value="TreeGrafter"/>
</dbReference>
<keyword evidence="3" id="KW-0804">Transcription</keyword>
<protein>
    <submittedName>
        <fullName evidence="6">LacI family transcriptional regulator</fullName>
    </submittedName>
</protein>
<dbReference type="InterPro" id="IPR028082">
    <property type="entry name" value="Peripla_BP_I"/>
</dbReference>
<dbReference type="EMBL" id="CP109546">
    <property type="protein sequence ID" value="WTZ10775.1"/>
    <property type="molecule type" value="Genomic_DNA"/>
</dbReference>
<dbReference type="SMART" id="SM00354">
    <property type="entry name" value="HTH_LACI"/>
    <property type="match status" value="1"/>
</dbReference>
<dbReference type="Pfam" id="PF00356">
    <property type="entry name" value="LacI"/>
    <property type="match status" value="1"/>
</dbReference>
<feature type="region of interest" description="Disordered" evidence="4">
    <location>
        <begin position="324"/>
        <end position="358"/>
    </location>
</feature>
<dbReference type="GO" id="GO:0003700">
    <property type="term" value="F:DNA-binding transcription factor activity"/>
    <property type="evidence" value="ECO:0007669"/>
    <property type="project" value="TreeGrafter"/>
</dbReference>
<evidence type="ECO:0000256" key="1">
    <source>
        <dbReference type="ARBA" id="ARBA00023015"/>
    </source>
</evidence>
<dbReference type="PANTHER" id="PTHR30146">
    <property type="entry name" value="LACI-RELATED TRANSCRIPTIONAL REPRESSOR"/>
    <property type="match status" value="1"/>
</dbReference>
<dbReference type="PANTHER" id="PTHR30146:SF109">
    <property type="entry name" value="HTH-TYPE TRANSCRIPTIONAL REGULATOR GALS"/>
    <property type="match status" value="1"/>
</dbReference>
<gene>
    <name evidence="6" type="ORF">OG699_24015</name>
</gene>
<dbReference type="Gene3D" id="1.10.260.40">
    <property type="entry name" value="lambda repressor-like DNA-binding domains"/>
    <property type="match status" value="1"/>
</dbReference>
<dbReference type="Gene3D" id="3.40.50.2300">
    <property type="match status" value="2"/>
</dbReference>
<dbReference type="InterPro" id="IPR046335">
    <property type="entry name" value="LacI/GalR-like_sensor"/>
</dbReference>
<evidence type="ECO:0000256" key="4">
    <source>
        <dbReference type="SAM" id="MobiDB-lite"/>
    </source>
</evidence>
<dbReference type="CDD" id="cd01392">
    <property type="entry name" value="HTH_LacI"/>
    <property type="match status" value="1"/>
</dbReference>
<reference evidence="6" key="1">
    <citation type="submission" date="2022-10" db="EMBL/GenBank/DDBJ databases">
        <title>The complete genomes of actinobacterial strains from the NBC collection.</title>
        <authorList>
            <person name="Joergensen T.S."/>
            <person name="Alvarez Arevalo M."/>
            <person name="Sterndorff E.B."/>
            <person name="Faurdal D."/>
            <person name="Vuksanovic O."/>
            <person name="Mourched A.-S."/>
            <person name="Charusanti P."/>
            <person name="Shaw S."/>
            <person name="Blin K."/>
            <person name="Weber T."/>
        </authorList>
    </citation>
    <scope>NUCLEOTIDE SEQUENCE</scope>
    <source>
        <strain evidence="6">NBC_01393</strain>
    </source>
</reference>
<feature type="domain" description="HTH lacI-type" evidence="5">
    <location>
        <begin position="13"/>
        <end position="67"/>
    </location>
</feature>
<dbReference type="CDD" id="cd06288">
    <property type="entry name" value="PBP1_sucrose_transcription_regulator"/>
    <property type="match status" value="1"/>
</dbReference>
<evidence type="ECO:0000259" key="5">
    <source>
        <dbReference type="PROSITE" id="PS50932"/>
    </source>
</evidence>
<dbReference type="PROSITE" id="PS00356">
    <property type="entry name" value="HTH_LACI_1"/>
    <property type="match status" value="1"/>
</dbReference>